<evidence type="ECO:0000313" key="4">
    <source>
        <dbReference type="Proteomes" id="UP000308528"/>
    </source>
</evidence>
<dbReference type="AlphaFoldDB" id="A0A4S4NLR8"/>
<proteinExistence type="predicted"/>
<comment type="caution">
    <text evidence="3">The sequence shown here is derived from an EMBL/GenBank/DDBJ whole genome shotgun (WGS) entry which is preliminary data.</text>
</comment>
<keyword evidence="2" id="KW-1133">Transmembrane helix</keyword>
<dbReference type="RefSeq" id="WP_136459342.1">
    <property type="nucleotide sequence ID" value="NZ_SRSF01000004.1"/>
</dbReference>
<evidence type="ECO:0008006" key="5">
    <source>
        <dbReference type="Google" id="ProtNLM"/>
    </source>
</evidence>
<evidence type="ECO:0000256" key="2">
    <source>
        <dbReference type="SAM" id="Phobius"/>
    </source>
</evidence>
<feature type="transmembrane region" description="Helical" evidence="2">
    <location>
        <begin position="20"/>
        <end position="39"/>
    </location>
</feature>
<dbReference type="Proteomes" id="UP000308528">
    <property type="component" value="Unassembled WGS sequence"/>
</dbReference>
<sequence length="105" mass="12829">MASRKAQNPLTALWMRVPPYLRNRYFVTLLLFLVLMIFIDRHDLSTQFRLHRTVNRLEADLERYDRLTAEAEAEKLDMEQNRERFARENYYMQQDDEDVFIIVDQ</sequence>
<feature type="coiled-coil region" evidence="1">
    <location>
        <begin position="54"/>
        <end position="88"/>
    </location>
</feature>
<keyword evidence="2" id="KW-0472">Membrane</keyword>
<name>A0A4S4NLR8_9BACT</name>
<dbReference type="OrthoDB" id="1467719at2"/>
<evidence type="ECO:0000256" key="1">
    <source>
        <dbReference type="SAM" id="Coils"/>
    </source>
</evidence>
<protein>
    <recommendedName>
        <fullName evidence="5">Septum formation initiator family protein</fullName>
    </recommendedName>
</protein>
<gene>
    <name evidence="3" type="ORF">E4021_10955</name>
</gene>
<organism evidence="3 4">
    <name type="scientific">Neolewinella litorea</name>
    <dbReference type="NCBI Taxonomy" id="2562452"/>
    <lineage>
        <taxon>Bacteria</taxon>
        <taxon>Pseudomonadati</taxon>
        <taxon>Bacteroidota</taxon>
        <taxon>Saprospiria</taxon>
        <taxon>Saprospirales</taxon>
        <taxon>Lewinellaceae</taxon>
        <taxon>Neolewinella</taxon>
    </lineage>
</organism>
<dbReference type="EMBL" id="SRSF01000004">
    <property type="protein sequence ID" value="THH39268.1"/>
    <property type="molecule type" value="Genomic_DNA"/>
</dbReference>
<keyword evidence="1" id="KW-0175">Coiled coil</keyword>
<keyword evidence="4" id="KW-1185">Reference proteome</keyword>
<keyword evidence="2" id="KW-0812">Transmembrane</keyword>
<evidence type="ECO:0000313" key="3">
    <source>
        <dbReference type="EMBL" id="THH39268.1"/>
    </source>
</evidence>
<reference evidence="3 4" key="1">
    <citation type="submission" date="2019-04" db="EMBL/GenBank/DDBJ databases">
        <title>Lewinella litorea sp. nov., isolated from a marine sand.</title>
        <authorList>
            <person name="Yoon J.-H."/>
        </authorList>
    </citation>
    <scope>NUCLEOTIDE SEQUENCE [LARGE SCALE GENOMIC DNA]</scope>
    <source>
        <strain evidence="3 4">HSMS-39</strain>
    </source>
</reference>
<accession>A0A4S4NLR8</accession>